<keyword evidence="11" id="KW-1133">Transmembrane helix</keyword>
<organism evidence="18 19">
    <name type="scientific">Trifolium pratense</name>
    <name type="common">Red clover</name>
    <dbReference type="NCBI Taxonomy" id="57577"/>
    <lineage>
        <taxon>Eukaryota</taxon>
        <taxon>Viridiplantae</taxon>
        <taxon>Streptophyta</taxon>
        <taxon>Embryophyta</taxon>
        <taxon>Tracheophyta</taxon>
        <taxon>Spermatophyta</taxon>
        <taxon>Magnoliopsida</taxon>
        <taxon>eudicotyledons</taxon>
        <taxon>Gunneridae</taxon>
        <taxon>Pentapetalae</taxon>
        <taxon>rosids</taxon>
        <taxon>fabids</taxon>
        <taxon>Fabales</taxon>
        <taxon>Fabaceae</taxon>
        <taxon>Papilionoideae</taxon>
        <taxon>50 kb inversion clade</taxon>
        <taxon>NPAAA clade</taxon>
        <taxon>Hologalegina</taxon>
        <taxon>IRL clade</taxon>
        <taxon>Trifolieae</taxon>
        <taxon>Trifolium</taxon>
    </lineage>
</organism>
<evidence type="ECO:0000256" key="10">
    <source>
        <dbReference type="ARBA" id="ARBA00022840"/>
    </source>
</evidence>
<evidence type="ECO:0000256" key="15">
    <source>
        <dbReference type="PROSITE-ProRule" id="PRU10141"/>
    </source>
</evidence>
<accession>A0A2K3JR74</accession>
<evidence type="ECO:0000256" key="11">
    <source>
        <dbReference type="ARBA" id="ARBA00022989"/>
    </source>
</evidence>
<dbReference type="PANTHER" id="PTHR27008">
    <property type="entry name" value="OS04G0122200 PROTEIN"/>
    <property type="match status" value="1"/>
</dbReference>
<evidence type="ECO:0000256" key="13">
    <source>
        <dbReference type="ARBA" id="ARBA00047899"/>
    </source>
</evidence>
<dbReference type="Pfam" id="PF00069">
    <property type="entry name" value="Pkinase"/>
    <property type="match status" value="1"/>
</dbReference>
<keyword evidence="12" id="KW-0472">Membrane</keyword>
<keyword evidence="9 18" id="KW-0418">Kinase</keyword>
<dbReference type="EMBL" id="ASHM01074721">
    <property type="protein sequence ID" value="PNX56537.1"/>
    <property type="molecule type" value="Genomic_DNA"/>
</dbReference>
<comment type="subcellular location">
    <subcellularLocation>
        <location evidence="1">Membrane</location>
    </subcellularLocation>
</comment>
<evidence type="ECO:0000313" key="18">
    <source>
        <dbReference type="EMBL" id="PNX56537.1"/>
    </source>
</evidence>
<dbReference type="GO" id="GO:0016020">
    <property type="term" value="C:membrane"/>
    <property type="evidence" value="ECO:0007669"/>
    <property type="project" value="UniProtKB-SubCell"/>
</dbReference>
<dbReference type="SUPFAM" id="SSF56112">
    <property type="entry name" value="Protein kinase-like (PK-like)"/>
    <property type="match status" value="1"/>
</dbReference>
<keyword evidence="5" id="KW-0808">Transferase</keyword>
<dbReference type="Gene3D" id="3.30.200.20">
    <property type="entry name" value="Phosphorylase Kinase, domain 1"/>
    <property type="match status" value="1"/>
</dbReference>
<dbReference type="AlphaFoldDB" id="A0A2K3JR74"/>
<evidence type="ECO:0000256" key="4">
    <source>
        <dbReference type="ARBA" id="ARBA00022614"/>
    </source>
</evidence>
<name>A0A2K3JR74_TRIPR</name>
<keyword evidence="6" id="KW-0812">Transmembrane</keyword>
<keyword evidence="8 15" id="KW-0547">Nucleotide-binding</keyword>
<dbReference type="STRING" id="57577.A0A2K3JR74"/>
<feature type="binding site" evidence="15">
    <location>
        <position position="62"/>
    </location>
    <ligand>
        <name>ATP</name>
        <dbReference type="ChEBI" id="CHEBI:30616"/>
    </ligand>
</feature>
<proteinExistence type="inferred from homology"/>
<dbReference type="InterPro" id="IPR017441">
    <property type="entry name" value="Protein_kinase_ATP_BS"/>
</dbReference>
<dbReference type="InterPro" id="IPR051809">
    <property type="entry name" value="Plant_receptor-like_S/T_kinase"/>
</dbReference>
<dbReference type="ExpressionAtlas" id="A0A2K3JR74">
    <property type="expression patterns" value="baseline"/>
</dbReference>
<evidence type="ECO:0000256" key="16">
    <source>
        <dbReference type="RuleBase" id="RU000304"/>
    </source>
</evidence>
<comment type="caution">
    <text evidence="18">The sequence shown here is derived from an EMBL/GenBank/DDBJ whole genome shotgun (WGS) entry which is preliminary data.</text>
</comment>
<evidence type="ECO:0000256" key="5">
    <source>
        <dbReference type="ARBA" id="ARBA00022679"/>
    </source>
</evidence>
<dbReference type="InterPro" id="IPR011009">
    <property type="entry name" value="Kinase-like_dom_sf"/>
</dbReference>
<evidence type="ECO:0000256" key="6">
    <source>
        <dbReference type="ARBA" id="ARBA00022692"/>
    </source>
</evidence>
<feature type="domain" description="Protein kinase" evidence="17">
    <location>
        <begin position="33"/>
        <end position="199"/>
    </location>
</feature>
<keyword evidence="3 16" id="KW-0723">Serine/threonine-protein kinase</keyword>
<dbReference type="GO" id="GO:0004674">
    <property type="term" value="F:protein serine/threonine kinase activity"/>
    <property type="evidence" value="ECO:0007669"/>
    <property type="project" value="UniProtKB-KW"/>
</dbReference>
<evidence type="ECO:0000256" key="1">
    <source>
        <dbReference type="ARBA" id="ARBA00004370"/>
    </source>
</evidence>
<gene>
    <name evidence="18" type="ORF">L195_g049931</name>
</gene>
<comment type="similarity">
    <text evidence="16">Belongs to the protein kinase superfamily.</text>
</comment>
<dbReference type="InterPro" id="IPR000719">
    <property type="entry name" value="Prot_kinase_dom"/>
</dbReference>
<dbReference type="InterPro" id="IPR008271">
    <property type="entry name" value="Ser/Thr_kinase_AS"/>
</dbReference>
<dbReference type="PROSITE" id="PS50011">
    <property type="entry name" value="PROTEIN_KINASE_DOM"/>
    <property type="match status" value="1"/>
</dbReference>
<dbReference type="GO" id="GO:0005524">
    <property type="term" value="F:ATP binding"/>
    <property type="evidence" value="ECO:0007669"/>
    <property type="project" value="UniProtKB-UniRule"/>
</dbReference>
<keyword evidence="10 15" id="KW-0067">ATP-binding</keyword>
<evidence type="ECO:0000259" key="17">
    <source>
        <dbReference type="PROSITE" id="PS50011"/>
    </source>
</evidence>
<comment type="catalytic activity">
    <reaction evidence="14">
        <text>L-seryl-[protein] + ATP = O-phospho-L-seryl-[protein] + ADP + H(+)</text>
        <dbReference type="Rhea" id="RHEA:17989"/>
        <dbReference type="Rhea" id="RHEA-COMP:9863"/>
        <dbReference type="Rhea" id="RHEA-COMP:11604"/>
        <dbReference type="ChEBI" id="CHEBI:15378"/>
        <dbReference type="ChEBI" id="CHEBI:29999"/>
        <dbReference type="ChEBI" id="CHEBI:30616"/>
        <dbReference type="ChEBI" id="CHEBI:83421"/>
        <dbReference type="ChEBI" id="CHEBI:456216"/>
        <dbReference type="EC" id="2.7.11.1"/>
    </reaction>
</comment>
<reference evidence="18 19" key="1">
    <citation type="journal article" date="2014" name="Am. J. Bot.">
        <title>Genome assembly and annotation for red clover (Trifolium pratense; Fabaceae).</title>
        <authorList>
            <person name="Istvanek J."/>
            <person name="Jaros M."/>
            <person name="Krenek A."/>
            <person name="Repkova J."/>
        </authorList>
    </citation>
    <scope>NUCLEOTIDE SEQUENCE [LARGE SCALE GENOMIC DNA]</scope>
    <source>
        <strain evidence="19">cv. Tatra</strain>
        <tissue evidence="18">Young leaves</tissue>
    </source>
</reference>
<dbReference type="Proteomes" id="UP000236291">
    <property type="component" value="Unassembled WGS sequence"/>
</dbReference>
<dbReference type="SMART" id="SM00220">
    <property type="entry name" value="S_TKc"/>
    <property type="match status" value="1"/>
</dbReference>
<dbReference type="PROSITE" id="PS00108">
    <property type="entry name" value="PROTEIN_KINASE_ST"/>
    <property type="match status" value="1"/>
</dbReference>
<evidence type="ECO:0000256" key="8">
    <source>
        <dbReference type="ARBA" id="ARBA00022741"/>
    </source>
</evidence>
<evidence type="ECO:0000256" key="3">
    <source>
        <dbReference type="ARBA" id="ARBA00022527"/>
    </source>
</evidence>
<comment type="catalytic activity">
    <reaction evidence="13">
        <text>L-threonyl-[protein] + ATP = O-phospho-L-threonyl-[protein] + ADP + H(+)</text>
        <dbReference type="Rhea" id="RHEA:46608"/>
        <dbReference type="Rhea" id="RHEA-COMP:11060"/>
        <dbReference type="Rhea" id="RHEA-COMP:11605"/>
        <dbReference type="ChEBI" id="CHEBI:15378"/>
        <dbReference type="ChEBI" id="CHEBI:30013"/>
        <dbReference type="ChEBI" id="CHEBI:30616"/>
        <dbReference type="ChEBI" id="CHEBI:61977"/>
        <dbReference type="ChEBI" id="CHEBI:456216"/>
        <dbReference type="EC" id="2.7.11.1"/>
    </reaction>
</comment>
<protein>
    <recommendedName>
        <fullName evidence="2">non-specific serine/threonine protein kinase</fullName>
        <ecNumber evidence="2">2.7.11.1</ecNumber>
    </recommendedName>
</protein>
<evidence type="ECO:0000256" key="2">
    <source>
        <dbReference type="ARBA" id="ARBA00012513"/>
    </source>
</evidence>
<evidence type="ECO:0000313" key="19">
    <source>
        <dbReference type="Proteomes" id="UP000236291"/>
    </source>
</evidence>
<dbReference type="PANTHER" id="PTHR27008:SF592">
    <property type="entry name" value="LEUCINE-RICH REPEAT RECEPTOR-LIKE PROTEIN KINASE FAMILY PROTEIN-RELATED"/>
    <property type="match status" value="1"/>
</dbReference>
<dbReference type="PROSITE" id="PS00107">
    <property type="entry name" value="PROTEIN_KINASE_ATP"/>
    <property type="match status" value="1"/>
</dbReference>
<dbReference type="EC" id="2.7.11.1" evidence="2"/>
<reference evidence="18 19" key="2">
    <citation type="journal article" date="2017" name="Front. Plant Sci.">
        <title>Gene Classification and Mining of Molecular Markers Useful in Red Clover (Trifolium pratense) Breeding.</title>
        <authorList>
            <person name="Istvanek J."/>
            <person name="Dluhosova J."/>
            <person name="Dluhos P."/>
            <person name="Patkova L."/>
            <person name="Nedelnik J."/>
            <person name="Repkova J."/>
        </authorList>
    </citation>
    <scope>NUCLEOTIDE SEQUENCE [LARGE SCALE GENOMIC DNA]</scope>
    <source>
        <strain evidence="19">cv. Tatra</strain>
        <tissue evidence="18">Young leaves</tissue>
    </source>
</reference>
<sequence>MRKRNQKQYSNSPTTDPLAKVSYQDLHNGTDGFSATNLVGVGGFGSVYKGNLASEDKVVAIKVLNLQKKGAHKSFIAEYHKGQEFKALVFEYMRNGSLEQWLHPGIMNVENQRMLDLDQRLNITIDIASVLHYLHHECEQTIIHCDIKPSNVLLDDDMVVHVSDFGIARLVSAIDNTSHQETSTIGIKGTIGYSPPGIL</sequence>
<keyword evidence="7" id="KW-0677">Repeat</keyword>
<evidence type="ECO:0000256" key="7">
    <source>
        <dbReference type="ARBA" id="ARBA00022737"/>
    </source>
</evidence>
<evidence type="ECO:0000256" key="12">
    <source>
        <dbReference type="ARBA" id="ARBA00023136"/>
    </source>
</evidence>
<evidence type="ECO:0000256" key="14">
    <source>
        <dbReference type="ARBA" id="ARBA00048679"/>
    </source>
</evidence>
<keyword evidence="4" id="KW-0433">Leucine-rich repeat</keyword>
<dbReference type="Gene3D" id="1.10.510.10">
    <property type="entry name" value="Transferase(Phosphotransferase) domain 1"/>
    <property type="match status" value="1"/>
</dbReference>
<evidence type="ECO:0000256" key="9">
    <source>
        <dbReference type="ARBA" id="ARBA00022777"/>
    </source>
</evidence>
<dbReference type="FunFam" id="1.10.510.10:FF:001023">
    <property type="entry name" value="Os07g0541700 protein"/>
    <property type="match status" value="1"/>
</dbReference>